<proteinExistence type="inferred from homology"/>
<evidence type="ECO:0000313" key="7">
    <source>
        <dbReference type="EMBL" id="SEF61794.1"/>
    </source>
</evidence>
<gene>
    <name evidence="7" type="ORF">SAMN05216354_1046</name>
</gene>
<dbReference type="PROSITE" id="PS51257">
    <property type="entry name" value="PROKAR_LIPOPROTEIN"/>
    <property type="match status" value="1"/>
</dbReference>
<accession>A0A1H5TGA3</accession>
<dbReference type="AlphaFoldDB" id="A0A1H5TGA3"/>
<dbReference type="InterPro" id="IPR012944">
    <property type="entry name" value="SusD_RagB_dom"/>
</dbReference>
<dbReference type="Gene3D" id="1.25.40.10">
    <property type="entry name" value="Tetratricopeptide repeat domain"/>
    <property type="match status" value="1"/>
</dbReference>
<protein>
    <submittedName>
        <fullName evidence="7">Starch-binding associating with outer membrane</fullName>
    </submittedName>
</protein>
<dbReference type="SUPFAM" id="SSF48452">
    <property type="entry name" value="TPR-like"/>
    <property type="match status" value="1"/>
</dbReference>
<feature type="domain" description="RagB/SusD" evidence="6">
    <location>
        <begin position="382"/>
        <end position="526"/>
    </location>
</feature>
<dbReference type="EMBL" id="FNUV01000002">
    <property type="protein sequence ID" value="SEF61794.1"/>
    <property type="molecule type" value="Genomic_DNA"/>
</dbReference>
<reference evidence="7 8" key="1">
    <citation type="submission" date="2016-10" db="EMBL/GenBank/DDBJ databases">
        <authorList>
            <person name="de Groot N.N."/>
        </authorList>
    </citation>
    <scope>NUCLEOTIDE SEQUENCE [LARGE SCALE GENOMIC DNA]</scope>
    <source>
        <strain evidence="7 8">AR32</strain>
    </source>
</reference>
<evidence type="ECO:0000256" key="3">
    <source>
        <dbReference type="ARBA" id="ARBA00022729"/>
    </source>
</evidence>
<evidence type="ECO:0000313" key="8">
    <source>
        <dbReference type="Proteomes" id="UP000236735"/>
    </source>
</evidence>
<dbReference type="GO" id="GO:0009279">
    <property type="term" value="C:cell outer membrane"/>
    <property type="evidence" value="ECO:0007669"/>
    <property type="project" value="UniProtKB-SubCell"/>
</dbReference>
<dbReference type="Gene3D" id="1.10.3780.10">
    <property type="entry name" value="SusD-like"/>
    <property type="match status" value="1"/>
</dbReference>
<evidence type="ECO:0000256" key="1">
    <source>
        <dbReference type="ARBA" id="ARBA00004442"/>
    </source>
</evidence>
<sequence length="536" mass="58965">MKKFIKNIMPIAAGLTLVFGATSCVKDLDVDPLDPNMSTEVSAEGLFNKCYANIAMAGNGGANGDCDIDGIDGGTSGFIRQMWNSNELPTDEAINGWGDDGIEQSCFNTYDESHPMLNGYFARLTTGITYCNQYLNIAADYDATMTAEVRFLRALDYYLLMDAFGRVPFSETLAKPVIMSRQEIYSWLEEELLTNIEPNLSAAAPKKSSDSGYGRVDKAAAWILLSRLYLNAEVYTGTAQWAKAAEYAKKVIDSAYKLNTTSVNGWSAYQMLFMGDNGESAASVEAIFPILQDGLTTTSWGTSQFLCAGSFDSDMHANPNDPNGTNGLSGQVWGGNRTRPSLIQKFFPNLDAPQVPSYEMVVAAGDDRAIFDGVGRELNNLDRATFKNGYAVAKFINYKSDGSSGHDATFMDADFFFLRAAEAYLAYAEALTRANGGKATAEAVNAINAVRARAHATQKTSYSLDDILDEWAREFYFEGRRRVDLIRFGKFGGNSDYKWQWKGGTYAGRNFDTYRNIYAIPASQLPTYDNVQNPGY</sequence>
<evidence type="ECO:0000256" key="2">
    <source>
        <dbReference type="ARBA" id="ARBA00006275"/>
    </source>
</evidence>
<organism evidence="7 8">
    <name type="scientific">Xylanibacter ruminicola</name>
    <name type="common">Prevotella ruminicola</name>
    <dbReference type="NCBI Taxonomy" id="839"/>
    <lineage>
        <taxon>Bacteria</taxon>
        <taxon>Pseudomonadati</taxon>
        <taxon>Bacteroidota</taxon>
        <taxon>Bacteroidia</taxon>
        <taxon>Bacteroidales</taxon>
        <taxon>Prevotellaceae</taxon>
        <taxon>Xylanibacter</taxon>
    </lineage>
</organism>
<keyword evidence="5" id="KW-0998">Cell outer membrane</keyword>
<evidence type="ECO:0000256" key="4">
    <source>
        <dbReference type="ARBA" id="ARBA00023136"/>
    </source>
</evidence>
<comment type="similarity">
    <text evidence="2">Belongs to the SusD family.</text>
</comment>
<evidence type="ECO:0000259" key="6">
    <source>
        <dbReference type="Pfam" id="PF07980"/>
    </source>
</evidence>
<comment type="subcellular location">
    <subcellularLocation>
        <location evidence="1">Cell outer membrane</location>
    </subcellularLocation>
</comment>
<name>A0A1H5TGA3_XYLRU</name>
<dbReference type="Gene3D" id="1.25.40.390">
    <property type="match status" value="1"/>
</dbReference>
<dbReference type="Pfam" id="PF07980">
    <property type="entry name" value="SusD_RagB"/>
    <property type="match status" value="1"/>
</dbReference>
<dbReference type="Proteomes" id="UP000236735">
    <property type="component" value="Unassembled WGS sequence"/>
</dbReference>
<dbReference type="InterPro" id="IPR011990">
    <property type="entry name" value="TPR-like_helical_dom_sf"/>
</dbReference>
<evidence type="ECO:0000256" key="5">
    <source>
        <dbReference type="ARBA" id="ARBA00023237"/>
    </source>
</evidence>
<keyword evidence="4" id="KW-0472">Membrane</keyword>
<keyword evidence="3" id="KW-0732">Signal</keyword>
<dbReference type="RefSeq" id="WP_103915339.1">
    <property type="nucleotide sequence ID" value="NZ_FNUV01000002.1"/>
</dbReference>